<dbReference type="InterPro" id="IPR050158">
    <property type="entry name" value="Ubiquitin_ubiquitin-like"/>
</dbReference>
<dbReference type="EMBL" id="BTRK01000005">
    <property type="protein sequence ID" value="GMR52807.1"/>
    <property type="molecule type" value="Genomic_DNA"/>
</dbReference>
<dbReference type="CDD" id="cd17039">
    <property type="entry name" value="Ubl_ubiquitin_like"/>
    <property type="match status" value="1"/>
</dbReference>
<dbReference type="InterPro" id="IPR008978">
    <property type="entry name" value="HSP20-like_chaperone"/>
</dbReference>
<organism evidence="2 3">
    <name type="scientific">Pristionchus mayeri</name>
    <dbReference type="NCBI Taxonomy" id="1317129"/>
    <lineage>
        <taxon>Eukaryota</taxon>
        <taxon>Metazoa</taxon>
        <taxon>Ecdysozoa</taxon>
        <taxon>Nematoda</taxon>
        <taxon>Chromadorea</taxon>
        <taxon>Rhabditida</taxon>
        <taxon>Rhabditina</taxon>
        <taxon>Diplogasteromorpha</taxon>
        <taxon>Diplogasteroidea</taxon>
        <taxon>Neodiplogasteridae</taxon>
        <taxon>Pristionchus</taxon>
    </lineage>
</organism>
<dbReference type="Pfam" id="PF00240">
    <property type="entry name" value="ubiquitin"/>
    <property type="match status" value="2"/>
</dbReference>
<dbReference type="InterPro" id="IPR000626">
    <property type="entry name" value="Ubiquitin-like_dom"/>
</dbReference>
<dbReference type="InterPro" id="IPR029071">
    <property type="entry name" value="Ubiquitin-like_domsf"/>
</dbReference>
<evidence type="ECO:0000313" key="3">
    <source>
        <dbReference type="Proteomes" id="UP001328107"/>
    </source>
</evidence>
<keyword evidence="3" id="KW-1185">Reference proteome</keyword>
<evidence type="ECO:0000313" key="2">
    <source>
        <dbReference type="EMBL" id="GMR52807.1"/>
    </source>
</evidence>
<dbReference type="PRINTS" id="PR00348">
    <property type="entry name" value="UBIQUITIN"/>
</dbReference>
<dbReference type="PANTHER" id="PTHR10666">
    <property type="entry name" value="UBIQUITIN"/>
    <property type="match status" value="1"/>
</dbReference>
<sequence>MSLFRTFVLPDDVNLESLRSWFFNNGRLTVEAKKKASANRTIPVDLADSRMPIIVKTPAGKKLTFDVEASEAIEKVKAKVQDLVGIAPDQQSLLFEGTSFYTTDANVDSLRSSYVHNGKLTITDKKDSTNRSSPSDTVDSRMPIFVRTLTGKTITLYVAASDTVEYVKTKIQEKEGIPPHNQNLIYAGKVLEDRRTLADYNIQKEITIHLVLNSLRCLLSEHCRTPSLSPPFHSLSP</sequence>
<accession>A0AAN5CZD2</accession>
<dbReference type="InterPro" id="IPR019956">
    <property type="entry name" value="Ubiquitin_dom"/>
</dbReference>
<dbReference type="PROSITE" id="PS50053">
    <property type="entry name" value="UBIQUITIN_2"/>
    <property type="match status" value="2"/>
</dbReference>
<dbReference type="Gene3D" id="2.60.40.790">
    <property type="match status" value="1"/>
</dbReference>
<proteinExistence type="predicted"/>
<evidence type="ECO:0000259" key="1">
    <source>
        <dbReference type="PROSITE" id="PS50053"/>
    </source>
</evidence>
<dbReference type="SUPFAM" id="SSF54236">
    <property type="entry name" value="Ubiquitin-like"/>
    <property type="match status" value="2"/>
</dbReference>
<gene>
    <name evidence="2" type="ORF">PMAYCL1PPCAC_23002</name>
</gene>
<dbReference type="Gene3D" id="3.10.20.90">
    <property type="entry name" value="Phosphatidylinositol 3-kinase Catalytic Subunit, Chain A, domain 1"/>
    <property type="match status" value="2"/>
</dbReference>
<comment type="caution">
    <text evidence="2">The sequence shown here is derived from an EMBL/GenBank/DDBJ whole genome shotgun (WGS) entry which is preliminary data.</text>
</comment>
<dbReference type="FunFam" id="3.10.20.90:FF:000160">
    <property type="entry name" value="Polyubiquitin-C"/>
    <property type="match status" value="1"/>
</dbReference>
<feature type="domain" description="Ubiquitin-like" evidence="1">
    <location>
        <begin position="51"/>
        <end position="97"/>
    </location>
</feature>
<reference evidence="3" key="1">
    <citation type="submission" date="2022-10" db="EMBL/GenBank/DDBJ databases">
        <title>Genome assembly of Pristionchus species.</title>
        <authorList>
            <person name="Yoshida K."/>
            <person name="Sommer R.J."/>
        </authorList>
    </citation>
    <scope>NUCLEOTIDE SEQUENCE [LARGE SCALE GENOMIC DNA]</scope>
    <source>
        <strain evidence="3">RS5460</strain>
    </source>
</reference>
<dbReference type="InterPro" id="IPR019954">
    <property type="entry name" value="Ubiquitin_CS"/>
</dbReference>
<feature type="domain" description="Ubiquitin-like" evidence="1">
    <location>
        <begin position="142"/>
        <end position="213"/>
    </location>
</feature>
<dbReference type="SMART" id="SM00213">
    <property type="entry name" value="UBQ"/>
    <property type="match status" value="2"/>
</dbReference>
<dbReference type="Proteomes" id="UP001328107">
    <property type="component" value="Unassembled WGS sequence"/>
</dbReference>
<name>A0AAN5CZD2_9BILA</name>
<protein>
    <recommendedName>
        <fullName evidence="1">Ubiquitin-like domain-containing protein</fullName>
    </recommendedName>
</protein>
<dbReference type="AlphaFoldDB" id="A0AAN5CZD2"/>
<dbReference type="PROSITE" id="PS00299">
    <property type="entry name" value="UBIQUITIN_1"/>
    <property type="match status" value="1"/>
</dbReference>